<feature type="compositionally biased region" description="Basic and acidic residues" evidence="1">
    <location>
        <begin position="1"/>
        <end position="10"/>
    </location>
</feature>
<feature type="non-terminal residue" evidence="2">
    <location>
        <position position="1"/>
    </location>
</feature>
<feature type="non-terminal residue" evidence="2">
    <location>
        <position position="35"/>
    </location>
</feature>
<organism evidence="2 3">
    <name type="scientific">Pararge aegeria aegeria</name>
    <dbReference type="NCBI Taxonomy" id="348720"/>
    <lineage>
        <taxon>Eukaryota</taxon>
        <taxon>Metazoa</taxon>
        <taxon>Ecdysozoa</taxon>
        <taxon>Arthropoda</taxon>
        <taxon>Hexapoda</taxon>
        <taxon>Insecta</taxon>
        <taxon>Pterygota</taxon>
        <taxon>Neoptera</taxon>
        <taxon>Endopterygota</taxon>
        <taxon>Lepidoptera</taxon>
        <taxon>Glossata</taxon>
        <taxon>Ditrysia</taxon>
        <taxon>Papilionoidea</taxon>
        <taxon>Nymphalidae</taxon>
        <taxon>Satyrinae</taxon>
        <taxon>Satyrini</taxon>
        <taxon>Parargina</taxon>
        <taxon>Pararge</taxon>
    </lineage>
</organism>
<comment type="caution">
    <text evidence="2">The sequence shown here is derived from an EMBL/GenBank/DDBJ whole genome shotgun (WGS) entry which is preliminary data.</text>
</comment>
<evidence type="ECO:0000256" key="1">
    <source>
        <dbReference type="SAM" id="MobiDB-lite"/>
    </source>
</evidence>
<name>A0A8S4R2I0_9NEOP</name>
<dbReference type="EMBL" id="CAKXAJ010023200">
    <property type="protein sequence ID" value="CAH2227589.1"/>
    <property type="molecule type" value="Genomic_DNA"/>
</dbReference>
<dbReference type="AlphaFoldDB" id="A0A8S4R2I0"/>
<evidence type="ECO:0000313" key="3">
    <source>
        <dbReference type="Proteomes" id="UP000838756"/>
    </source>
</evidence>
<proteinExistence type="predicted"/>
<feature type="region of interest" description="Disordered" evidence="1">
    <location>
        <begin position="1"/>
        <end position="35"/>
    </location>
</feature>
<reference evidence="2" key="1">
    <citation type="submission" date="2022-03" db="EMBL/GenBank/DDBJ databases">
        <authorList>
            <person name="Lindestad O."/>
        </authorList>
    </citation>
    <scope>NUCLEOTIDE SEQUENCE</scope>
</reference>
<accession>A0A8S4R2I0</accession>
<protein>
    <submittedName>
        <fullName evidence="2">Jg2436 protein</fullName>
    </submittedName>
</protein>
<evidence type="ECO:0000313" key="2">
    <source>
        <dbReference type="EMBL" id="CAH2227589.1"/>
    </source>
</evidence>
<gene>
    <name evidence="2" type="primary">jg2436</name>
    <name evidence="2" type="ORF">PAEG_LOCUS7967</name>
</gene>
<dbReference type="Proteomes" id="UP000838756">
    <property type="component" value="Unassembled WGS sequence"/>
</dbReference>
<keyword evidence="3" id="KW-1185">Reference proteome</keyword>
<sequence length="35" mass="3663">SSGELLEKFRAQAPAAPHLPPVVLSAHDSSERAPP</sequence>